<feature type="compositionally biased region" description="Polar residues" evidence="1">
    <location>
        <begin position="276"/>
        <end position="292"/>
    </location>
</feature>
<feature type="domain" description="Retrotransposon Copia-like N-terminal" evidence="3">
    <location>
        <begin position="25"/>
        <end position="67"/>
    </location>
</feature>
<evidence type="ECO:0000259" key="2">
    <source>
        <dbReference type="Pfam" id="PF03732"/>
    </source>
</evidence>
<proteinExistence type="predicted"/>
<feature type="region of interest" description="Disordered" evidence="1">
    <location>
        <begin position="258"/>
        <end position="298"/>
    </location>
</feature>
<dbReference type="Proteomes" id="UP001157418">
    <property type="component" value="Unassembled WGS sequence"/>
</dbReference>
<dbReference type="InterPro" id="IPR005162">
    <property type="entry name" value="Retrotrans_gag_dom"/>
</dbReference>
<dbReference type="Pfam" id="PF03732">
    <property type="entry name" value="Retrotrans_gag"/>
    <property type="match status" value="1"/>
</dbReference>
<reference evidence="4 5" key="1">
    <citation type="submission" date="2022-01" db="EMBL/GenBank/DDBJ databases">
        <authorList>
            <person name="Xiong W."/>
            <person name="Schranz E."/>
        </authorList>
    </citation>
    <scope>NUCLEOTIDE SEQUENCE [LARGE SCALE GENOMIC DNA]</scope>
</reference>
<feature type="compositionally biased region" description="Gly residues" evidence="1">
    <location>
        <begin position="262"/>
        <end position="272"/>
    </location>
</feature>
<feature type="domain" description="Retrotransposon gag" evidence="2">
    <location>
        <begin position="103"/>
        <end position="162"/>
    </location>
</feature>
<dbReference type="AlphaFoldDB" id="A0AAU9P3P5"/>
<comment type="caution">
    <text evidence="4">The sequence shown here is derived from an EMBL/GenBank/DDBJ whole genome shotgun (WGS) entry which is preliminary data.</text>
</comment>
<evidence type="ECO:0000259" key="3">
    <source>
        <dbReference type="Pfam" id="PF14244"/>
    </source>
</evidence>
<keyword evidence="5" id="KW-1185">Reference proteome</keyword>
<protein>
    <recommendedName>
        <fullName evidence="6">Retrotransposon Copia-like N-terminal domain-containing protein</fullName>
    </recommendedName>
</protein>
<organism evidence="4 5">
    <name type="scientific">Lactuca virosa</name>
    <dbReference type="NCBI Taxonomy" id="75947"/>
    <lineage>
        <taxon>Eukaryota</taxon>
        <taxon>Viridiplantae</taxon>
        <taxon>Streptophyta</taxon>
        <taxon>Embryophyta</taxon>
        <taxon>Tracheophyta</taxon>
        <taxon>Spermatophyta</taxon>
        <taxon>Magnoliopsida</taxon>
        <taxon>eudicotyledons</taxon>
        <taxon>Gunneridae</taxon>
        <taxon>Pentapetalae</taxon>
        <taxon>asterids</taxon>
        <taxon>campanulids</taxon>
        <taxon>Asterales</taxon>
        <taxon>Asteraceae</taxon>
        <taxon>Cichorioideae</taxon>
        <taxon>Cichorieae</taxon>
        <taxon>Lactucinae</taxon>
        <taxon>Lactuca</taxon>
    </lineage>
</organism>
<gene>
    <name evidence="4" type="ORF">LVIROSA_LOCUS30711</name>
</gene>
<dbReference type="PANTHER" id="PTHR37610">
    <property type="entry name" value="CCHC-TYPE DOMAIN-CONTAINING PROTEIN"/>
    <property type="match status" value="1"/>
</dbReference>
<evidence type="ECO:0000313" key="5">
    <source>
        <dbReference type="Proteomes" id="UP001157418"/>
    </source>
</evidence>
<accession>A0AAU9P3P5</accession>
<dbReference type="EMBL" id="CAKMRJ010005523">
    <property type="protein sequence ID" value="CAH1444911.1"/>
    <property type="molecule type" value="Genomic_DNA"/>
</dbReference>
<evidence type="ECO:0008006" key="6">
    <source>
        <dbReference type="Google" id="ProtNLM"/>
    </source>
</evidence>
<dbReference type="Pfam" id="PF14244">
    <property type="entry name" value="Retrotran_gag_3"/>
    <property type="match status" value="1"/>
</dbReference>
<dbReference type="InterPro" id="IPR029472">
    <property type="entry name" value="Copia-like_N"/>
</dbReference>
<sequence>MSGGGANPPSPVAKIESNSPFYLGPQDRLGDFITPTKLRGDNYEDWAGDIQAALEARRKFGFLDGSITASVPPCTQSDWQTINAMLISWIMNTIDPEVKCYLSKYRDAKKLWDTLKSRFAVVNGPRIQQLKSSIAKCEQSKTMHVSEYFGKLTALWEELHRHEPLIICTCYEECTTDKAFQLVVQDERVWTAQGTVEEKPPEVLGFSIWVNMNKGRGRGGEKPDKSHLLCSHCKKTGHESSSCFELVGYLEWWEDRSKNDGGGRGGRSGGRGRSNIRANSLSVGHNSHSTVAGQAGGGNNNTSPLLFTAEQWKALTGLMSTSKIPDERLNANGATSTLELWHKQMGHPYEKVVKSLPTGQVQVNVLVYVDDVIISGNNSNAICAFKSPSPRCFTPPASSTPLTLPPPLLTPVPDMGEKKEKKDIICSKLEGVE</sequence>
<evidence type="ECO:0000256" key="1">
    <source>
        <dbReference type="SAM" id="MobiDB-lite"/>
    </source>
</evidence>
<evidence type="ECO:0000313" key="4">
    <source>
        <dbReference type="EMBL" id="CAH1444911.1"/>
    </source>
</evidence>
<dbReference type="PANTHER" id="PTHR37610:SF101">
    <property type="entry name" value="(RAPE) HYPOTHETICAL PROTEIN"/>
    <property type="match status" value="1"/>
</dbReference>
<name>A0AAU9P3P5_9ASTR</name>